<dbReference type="PANTHER" id="PTHR34580">
    <property type="match status" value="1"/>
</dbReference>
<sequence length="325" mass="37209">MGGMERIYQIDQILAGRKFVPRVELQERLGVSWATLKRDLNYLKDRLNAPIIFDRELGGYRFETEGKRIGPQYELPGLWFSAEEIHALLTMQHLLSNLDTGGLLGPQIKPLLARLTGLLGTADNPAEEVQRRIRIQTVGAREFHLDHFQAVGSALLRRKRLVIRYHARGTDEITEREISPQRLVHYRDNWYLDAWCHLRDGLRAFSVDAIDHAEILDKRSKDVADKRLDEVLGSGYGIFSGDDVSWATLRFTPERTRWVASERWHPGQVGRLLEDGSYELKVPYSDDRELIMDIMKYGGDCKVLGPQPLIARVAAECRRAGSQYS</sequence>
<reference evidence="4 5" key="1">
    <citation type="submission" date="2020-10" db="EMBL/GenBank/DDBJ databases">
        <title>Connecting structure to function with the recovery of over 1000 high-quality activated sludge metagenome-assembled genomes encoding full-length rRNA genes using long-read sequencing.</title>
        <authorList>
            <person name="Singleton C.M."/>
            <person name="Petriglieri F."/>
            <person name="Kristensen J.M."/>
            <person name="Kirkegaard R.H."/>
            <person name="Michaelsen T.Y."/>
            <person name="Andersen M.H."/>
            <person name="Karst S.M."/>
            <person name="Dueholm M.S."/>
            <person name="Nielsen P.H."/>
            <person name="Albertsen M."/>
        </authorList>
    </citation>
    <scope>NUCLEOTIDE SEQUENCE [LARGE SCALE GENOMIC DNA]</scope>
    <source>
        <strain evidence="4">EsbW_18-Q3-R4-48_BATAC.463</strain>
    </source>
</reference>
<keyword evidence="2" id="KW-0804">Transcription</keyword>
<dbReference type="PANTHER" id="PTHR34580:SF3">
    <property type="entry name" value="PROTEIN PAFB"/>
    <property type="match status" value="1"/>
</dbReference>
<dbReference type="Gene3D" id="1.10.10.10">
    <property type="entry name" value="Winged helix-like DNA-binding domain superfamily/Winged helix DNA-binding domain"/>
    <property type="match status" value="1"/>
</dbReference>
<dbReference type="PROSITE" id="PS52050">
    <property type="entry name" value="WYL"/>
    <property type="match status" value="1"/>
</dbReference>
<dbReference type="GO" id="GO:0003700">
    <property type="term" value="F:DNA-binding transcription factor activity"/>
    <property type="evidence" value="ECO:0007669"/>
    <property type="project" value="InterPro"/>
</dbReference>
<keyword evidence="1" id="KW-0805">Transcription regulation</keyword>
<dbReference type="Proteomes" id="UP000739411">
    <property type="component" value="Unassembled WGS sequence"/>
</dbReference>
<evidence type="ECO:0000259" key="3">
    <source>
        <dbReference type="PROSITE" id="PS51000"/>
    </source>
</evidence>
<protein>
    <submittedName>
        <fullName evidence="4">YafY family transcriptional regulator</fullName>
    </submittedName>
</protein>
<organism evidence="4 5">
    <name type="scientific">Candidatus Dechloromonas phosphorivorans</name>
    <dbReference type="NCBI Taxonomy" id="2899244"/>
    <lineage>
        <taxon>Bacteria</taxon>
        <taxon>Pseudomonadati</taxon>
        <taxon>Pseudomonadota</taxon>
        <taxon>Betaproteobacteria</taxon>
        <taxon>Rhodocyclales</taxon>
        <taxon>Azonexaceae</taxon>
        <taxon>Dechloromonas</taxon>
    </lineage>
</organism>
<feature type="domain" description="HTH deoR-type" evidence="3">
    <location>
        <begin position="3"/>
        <end position="62"/>
    </location>
</feature>
<evidence type="ECO:0000256" key="2">
    <source>
        <dbReference type="ARBA" id="ARBA00023163"/>
    </source>
</evidence>
<dbReference type="EMBL" id="JADJMS010000046">
    <property type="protein sequence ID" value="MBK7416838.1"/>
    <property type="molecule type" value="Genomic_DNA"/>
</dbReference>
<proteinExistence type="predicted"/>
<comment type="caution">
    <text evidence="4">The sequence shown here is derived from an EMBL/GenBank/DDBJ whole genome shotgun (WGS) entry which is preliminary data.</text>
</comment>
<dbReference type="PROSITE" id="PS51000">
    <property type="entry name" value="HTH_DEOR_2"/>
    <property type="match status" value="1"/>
</dbReference>
<dbReference type="Pfam" id="PF25583">
    <property type="entry name" value="WCX"/>
    <property type="match status" value="1"/>
</dbReference>
<dbReference type="InterPro" id="IPR051534">
    <property type="entry name" value="CBASS_pafABC_assoc_protein"/>
</dbReference>
<dbReference type="Pfam" id="PF08220">
    <property type="entry name" value="HTH_DeoR"/>
    <property type="match status" value="1"/>
</dbReference>
<evidence type="ECO:0000313" key="5">
    <source>
        <dbReference type="Proteomes" id="UP000739411"/>
    </source>
</evidence>
<dbReference type="InterPro" id="IPR036388">
    <property type="entry name" value="WH-like_DNA-bd_sf"/>
</dbReference>
<dbReference type="InterPro" id="IPR001034">
    <property type="entry name" value="DeoR_HTH"/>
</dbReference>
<accession>A0A935MS77</accession>
<dbReference type="AlphaFoldDB" id="A0A935MS77"/>
<evidence type="ECO:0000313" key="4">
    <source>
        <dbReference type="EMBL" id="MBK7416838.1"/>
    </source>
</evidence>
<dbReference type="Pfam" id="PF13280">
    <property type="entry name" value="WYL"/>
    <property type="match status" value="1"/>
</dbReference>
<gene>
    <name evidence="4" type="ORF">IPJ38_18775</name>
</gene>
<dbReference type="InterPro" id="IPR057727">
    <property type="entry name" value="WCX_dom"/>
</dbReference>
<name>A0A935MS77_9RHOO</name>
<dbReference type="InterPro" id="IPR026881">
    <property type="entry name" value="WYL_dom"/>
</dbReference>
<evidence type="ECO:0000256" key="1">
    <source>
        <dbReference type="ARBA" id="ARBA00023015"/>
    </source>
</evidence>